<accession>A0ABN2V3Y2</accession>
<feature type="transmembrane region" description="Helical" evidence="1">
    <location>
        <begin position="138"/>
        <end position="159"/>
    </location>
</feature>
<keyword evidence="1" id="KW-0472">Membrane</keyword>
<protein>
    <recommendedName>
        <fullName evidence="4">ABC transporter permease</fullName>
    </recommendedName>
</protein>
<sequence>MSPTEKALRIQTLKLRQTFALPWFSLMIAILMVAAIFGVAHQVPYDKRVTGALTAFYLSGIGMQPWLINQVFPFAMALSVTRGAFIRATAAIIFVEAVVAGAGLTVLSRLETATHGWFVHTRLLNLPHVHQDNVFSQFLVYGVPMAVLSTTMACVAAVFRAFGQIGLWVFAVATAVLAALTIIVLTLTHAGGSVVHFFGSQPMLADFALYPLALVALFGTGWVLLMKRARV</sequence>
<evidence type="ECO:0008006" key="4">
    <source>
        <dbReference type="Google" id="ProtNLM"/>
    </source>
</evidence>
<evidence type="ECO:0000313" key="3">
    <source>
        <dbReference type="Proteomes" id="UP001500751"/>
    </source>
</evidence>
<dbReference type="RefSeq" id="WP_344669498.1">
    <property type="nucleotide sequence ID" value="NZ_BAAAQN010000047.1"/>
</dbReference>
<keyword evidence="1" id="KW-1133">Transmembrane helix</keyword>
<evidence type="ECO:0000256" key="1">
    <source>
        <dbReference type="SAM" id="Phobius"/>
    </source>
</evidence>
<feature type="transmembrane region" description="Helical" evidence="1">
    <location>
        <begin position="52"/>
        <end position="72"/>
    </location>
</feature>
<feature type="transmembrane region" description="Helical" evidence="1">
    <location>
        <begin position="166"/>
        <end position="187"/>
    </location>
</feature>
<evidence type="ECO:0000313" key="2">
    <source>
        <dbReference type="EMBL" id="GAA2049762.1"/>
    </source>
</evidence>
<comment type="caution">
    <text evidence="2">The sequence shown here is derived from an EMBL/GenBank/DDBJ whole genome shotgun (WGS) entry which is preliminary data.</text>
</comment>
<organism evidence="2 3">
    <name type="scientific">Catenulispora yoronensis</name>
    <dbReference type="NCBI Taxonomy" id="450799"/>
    <lineage>
        <taxon>Bacteria</taxon>
        <taxon>Bacillati</taxon>
        <taxon>Actinomycetota</taxon>
        <taxon>Actinomycetes</taxon>
        <taxon>Catenulisporales</taxon>
        <taxon>Catenulisporaceae</taxon>
        <taxon>Catenulispora</taxon>
    </lineage>
</organism>
<keyword evidence="1" id="KW-0812">Transmembrane</keyword>
<proteinExistence type="predicted"/>
<keyword evidence="3" id="KW-1185">Reference proteome</keyword>
<dbReference type="EMBL" id="BAAAQN010000047">
    <property type="protein sequence ID" value="GAA2049762.1"/>
    <property type="molecule type" value="Genomic_DNA"/>
</dbReference>
<reference evidence="2 3" key="1">
    <citation type="journal article" date="2019" name="Int. J. Syst. Evol. Microbiol.">
        <title>The Global Catalogue of Microorganisms (GCM) 10K type strain sequencing project: providing services to taxonomists for standard genome sequencing and annotation.</title>
        <authorList>
            <consortium name="The Broad Institute Genomics Platform"/>
            <consortium name="The Broad Institute Genome Sequencing Center for Infectious Disease"/>
            <person name="Wu L."/>
            <person name="Ma J."/>
        </authorList>
    </citation>
    <scope>NUCLEOTIDE SEQUENCE [LARGE SCALE GENOMIC DNA]</scope>
    <source>
        <strain evidence="2 3">JCM 16014</strain>
    </source>
</reference>
<gene>
    <name evidence="2" type="ORF">GCM10009839_64860</name>
</gene>
<feature type="transmembrane region" description="Helical" evidence="1">
    <location>
        <begin position="207"/>
        <end position="225"/>
    </location>
</feature>
<feature type="transmembrane region" description="Helical" evidence="1">
    <location>
        <begin position="21"/>
        <end position="40"/>
    </location>
</feature>
<dbReference type="Proteomes" id="UP001500751">
    <property type="component" value="Unassembled WGS sequence"/>
</dbReference>
<feature type="transmembrane region" description="Helical" evidence="1">
    <location>
        <begin position="84"/>
        <end position="107"/>
    </location>
</feature>
<name>A0ABN2V3Y2_9ACTN</name>